<evidence type="ECO:0000313" key="7">
    <source>
        <dbReference type="Proteomes" id="UP000016662"/>
    </source>
</evidence>
<dbReference type="PANTHER" id="PTHR30146">
    <property type="entry name" value="LACI-RELATED TRANSCRIPTIONAL REPRESSOR"/>
    <property type="match status" value="1"/>
</dbReference>
<name>U2JMH2_9FIRM</name>
<dbReference type="CDD" id="cd01392">
    <property type="entry name" value="HTH_LacI"/>
    <property type="match status" value="1"/>
</dbReference>
<dbReference type="InterPro" id="IPR046335">
    <property type="entry name" value="LacI/GalR-like_sensor"/>
</dbReference>
<keyword evidence="7" id="KW-1185">Reference proteome</keyword>
<dbReference type="CDD" id="cd19974">
    <property type="entry name" value="PBP1_LacI-like"/>
    <property type="match status" value="1"/>
</dbReference>
<sequence length="333" mass="37288">MSDIAERLHVSIVTVSKALAGKDGVSEELRQEILQLAEEMGYKNKKAKPVAAAKTYTLGIVTSYRYIEKGQSFYWSLYERILFYLAQTGHIGILEVVNDTAEQNCQVPRLVQEERVDGVIVMGNFSKAYRDMLAETEIPLVVLDAFDARYHRDSVISDGYYGMYTMVDYLLQMGHRDIVFVGSVNATSSITDRYYGYCRAMREASVTVTEDRILPDRDAEGKVTISLERLSKLPTAFACNCDVTAYVLLNALKENGIRVPEDVSVVGFDDYILADLAVPSLTTYAIDVDHMAKVSAQQLIRRIQKPEAEVRRIVVSGKLVIRESVQKHSGNTA</sequence>
<dbReference type="SUPFAM" id="SSF47413">
    <property type="entry name" value="lambda repressor-like DNA-binding domains"/>
    <property type="match status" value="1"/>
</dbReference>
<evidence type="ECO:0000313" key="6">
    <source>
        <dbReference type="EMBL" id="ERJ87461.1"/>
    </source>
</evidence>
<dbReference type="eggNOG" id="COG1609">
    <property type="taxonomic scope" value="Bacteria"/>
</dbReference>
<dbReference type="InterPro" id="IPR000843">
    <property type="entry name" value="HTH_LacI"/>
</dbReference>
<dbReference type="EMBL" id="AWVF01000443">
    <property type="protein sequence ID" value="ERJ87461.1"/>
    <property type="molecule type" value="Genomic_DNA"/>
</dbReference>
<keyword evidence="3" id="KW-0238">DNA-binding</keyword>
<gene>
    <name evidence="6" type="ORF">RUMCAL_03331</name>
</gene>
<dbReference type="Gene3D" id="1.10.260.40">
    <property type="entry name" value="lambda repressor-like DNA-binding domains"/>
    <property type="match status" value="1"/>
</dbReference>
<proteinExistence type="predicted"/>
<dbReference type="AlphaFoldDB" id="U2JMH2"/>
<dbReference type="Pfam" id="PF13377">
    <property type="entry name" value="Peripla_BP_3"/>
    <property type="match status" value="1"/>
</dbReference>
<protein>
    <submittedName>
        <fullName evidence="6">Sugar-binding domain protein</fullName>
    </submittedName>
</protein>
<dbReference type="STRING" id="411473.RUMCAL_03331"/>
<feature type="domain" description="HTH lacI-type" evidence="5">
    <location>
        <begin position="1"/>
        <end position="55"/>
    </location>
</feature>
<evidence type="ECO:0000256" key="4">
    <source>
        <dbReference type="ARBA" id="ARBA00023163"/>
    </source>
</evidence>
<keyword evidence="4" id="KW-0804">Transcription</keyword>
<comment type="caution">
    <text evidence="6">The sequence shown here is derived from an EMBL/GenBank/DDBJ whole genome shotgun (WGS) entry which is preliminary data.</text>
</comment>
<dbReference type="Pfam" id="PF00356">
    <property type="entry name" value="LacI"/>
    <property type="match status" value="1"/>
</dbReference>
<organism evidence="6 7">
    <name type="scientific">Ruminococcus callidus ATCC 27760</name>
    <dbReference type="NCBI Taxonomy" id="411473"/>
    <lineage>
        <taxon>Bacteria</taxon>
        <taxon>Bacillati</taxon>
        <taxon>Bacillota</taxon>
        <taxon>Clostridia</taxon>
        <taxon>Eubacteriales</taxon>
        <taxon>Oscillospiraceae</taxon>
        <taxon>Ruminococcus</taxon>
    </lineage>
</organism>
<keyword evidence="1" id="KW-0678">Repressor</keyword>
<evidence type="ECO:0000259" key="5">
    <source>
        <dbReference type="PROSITE" id="PS50932"/>
    </source>
</evidence>
<dbReference type="HOGENOM" id="CLU_037628_6_2_9"/>
<dbReference type="SUPFAM" id="SSF53822">
    <property type="entry name" value="Periplasmic binding protein-like I"/>
    <property type="match status" value="1"/>
</dbReference>
<dbReference type="PANTHER" id="PTHR30146:SF148">
    <property type="entry name" value="HTH-TYPE TRANSCRIPTIONAL REPRESSOR PURR-RELATED"/>
    <property type="match status" value="1"/>
</dbReference>
<dbReference type="GO" id="GO:0003700">
    <property type="term" value="F:DNA-binding transcription factor activity"/>
    <property type="evidence" value="ECO:0007669"/>
    <property type="project" value="TreeGrafter"/>
</dbReference>
<accession>U2JMH2</accession>
<dbReference type="InterPro" id="IPR010982">
    <property type="entry name" value="Lambda_DNA-bd_dom_sf"/>
</dbReference>
<evidence type="ECO:0000256" key="2">
    <source>
        <dbReference type="ARBA" id="ARBA00023015"/>
    </source>
</evidence>
<dbReference type="InterPro" id="IPR028082">
    <property type="entry name" value="Peripla_BP_I"/>
</dbReference>
<dbReference type="Gene3D" id="3.40.50.2300">
    <property type="match status" value="2"/>
</dbReference>
<dbReference type="Proteomes" id="UP000016662">
    <property type="component" value="Unassembled WGS sequence"/>
</dbReference>
<dbReference type="SMART" id="SM00354">
    <property type="entry name" value="HTH_LACI"/>
    <property type="match status" value="1"/>
</dbReference>
<keyword evidence="2" id="KW-0805">Transcription regulation</keyword>
<dbReference type="PROSITE" id="PS50932">
    <property type="entry name" value="HTH_LACI_2"/>
    <property type="match status" value="1"/>
</dbReference>
<reference evidence="6 7" key="1">
    <citation type="submission" date="2013-07" db="EMBL/GenBank/DDBJ databases">
        <authorList>
            <person name="Weinstock G."/>
            <person name="Sodergren E."/>
            <person name="Wylie T."/>
            <person name="Fulton L."/>
            <person name="Fulton R."/>
            <person name="Fronick C."/>
            <person name="O'Laughlin M."/>
            <person name="Godfrey J."/>
            <person name="Miner T."/>
            <person name="Herter B."/>
            <person name="Appelbaum E."/>
            <person name="Cordes M."/>
            <person name="Lek S."/>
            <person name="Wollam A."/>
            <person name="Pepin K.H."/>
            <person name="Palsikar V.B."/>
            <person name="Mitreva M."/>
            <person name="Wilson R.K."/>
        </authorList>
    </citation>
    <scope>NUCLEOTIDE SEQUENCE [LARGE SCALE GENOMIC DNA]</scope>
    <source>
        <strain evidence="6 7">ATCC 27760</strain>
    </source>
</reference>
<evidence type="ECO:0000256" key="1">
    <source>
        <dbReference type="ARBA" id="ARBA00022491"/>
    </source>
</evidence>
<dbReference type="GO" id="GO:0000976">
    <property type="term" value="F:transcription cis-regulatory region binding"/>
    <property type="evidence" value="ECO:0007669"/>
    <property type="project" value="TreeGrafter"/>
</dbReference>
<evidence type="ECO:0000256" key="3">
    <source>
        <dbReference type="ARBA" id="ARBA00023125"/>
    </source>
</evidence>
<dbReference type="PATRIC" id="fig|411473.3.peg.2796"/>